<proteinExistence type="predicted"/>
<reference evidence="2 3" key="1">
    <citation type="submission" date="2019-06" db="EMBL/GenBank/DDBJ databases">
        <title>A chromosomal-level reference genome of Carpinus fangiana (Coryloideae, Betulaceae).</title>
        <authorList>
            <person name="Yang X."/>
            <person name="Wang Z."/>
            <person name="Zhang L."/>
            <person name="Hao G."/>
            <person name="Liu J."/>
            <person name="Yang Y."/>
        </authorList>
    </citation>
    <scope>NUCLEOTIDE SEQUENCE [LARGE SCALE GENOMIC DNA]</scope>
    <source>
        <strain evidence="2">Cfa_2016G</strain>
        <tissue evidence="2">Leaf</tissue>
    </source>
</reference>
<keyword evidence="1" id="KW-0812">Transmembrane</keyword>
<feature type="transmembrane region" description="Helical" evidence="1">
    <location>
        <begin position="20"/>
        <end position="43"/>
    </location>
</feature>
<sequence>MVSGPPRCKKINGAHNALNWLVGEIVLLESAWASVSLAIAAVASQSAAKYAIQTVNMIQDLTLDLLRLPKMKSVICKMRLRRTIARMSHAFHIFLTHNGSGFMILIY</sequence>
<accession>A0A5N6QXK7</accession>
<keyword evidence="1" id="KW-0472">Membrane</keyword>
<dbReference type="Proteomes" id="UP000327013">
    <property type="component" value="Chromosome 3"/>
</dbReference>
<feature type="transmembrane region" description="Helical" evidence="1">
    <location>
        <begin position="87"/>
        <end position="106"/>
    </location>
</feature>
<dbReference type="AlphaFoldDB" id="A0A5N6QXK7"/>
<organism evidence="2 3">
    <name type="scientific">Carpinus fangiana</name>
    <dbReference type="NCBI Taxonomy" id="176857"/>
    <lineage>
        <taxon>Eukaryota</taxon>
        <taxon>Viridiplantae</taxon>
        <taxon>Streptophyta</taxon>
        <taxon>Embryophyta</taxon>
        <taxon>Tracheophyta</taxon>
        <taxon>Spermatophyta</taxon>
        <taxon>Magnoliopsida</taxon>
        <taxon>eudicotyledons</taxon>
        <taxon>Gunneridae</taxon>
        <taxon>Pentapetalae</taxon>
        <taxon>rosids</taxon>
        <taxon>fabids</taxon>
        <taxon>Fagales</taxon>
        <taxon>Betulaceae</taxon>
        <taxon>Carpinus</taxon>
    </lineage>
</organism>
<evidence type="ECO:0000313" key="2">
    <source>
        <dbReference type="EMBL" id="KAE8022283.1"/>
    </source>
</evidence>
<name>A0A5N6QXK7_9ROSI</name>
<dbReference type="EMBL" id="CM017323">
    <property type="protein sequence ID" value="KAE8022283.1"/>
    <property type="molecule type" value="Genomic_DNA"/>
</dbReference>
<evidence type="ECO:0000256" key="1">
    <source>
        <dbReference type="SAM" id="Phobius"/>
    </source>
</evidence>
<keyword evidence="1" id="KW-1133">Transmembrane helix</keyword>
<protein>
    <submittedName>
        <fullName evidence="2">Uncharacterized protein</fullName>
    </submittedName>
</protein>
<keyword evidence="3" id="KW-1185">Reference proteome</keyword>
<gene>
    <name evidence="2" type="ORF">FH972_008095</name>
</gene>
<evidence type="ECO:0000313" key="3">
    <source>
        <dbReference type="Proteomes" id="UP000327013"/>
    </source>
</evidence>